<feature type="domain" description="PpiC" evidence="7">
    <location>
        <begin position="120"/>
        <end position="246"/>
    </location>
</feature>
<organism evidence="8 9">
    <name type="scientific">Symbiodinium necroappetens</name>
    <dbReference type="NCBI Taxonomy" id="1628268"/>
    <lineage>
        <taxon>Eukaryota</taxon>
        <taxon>Sar</taxon>
        <taxon>Alveolata</taxon>
        <taxon>Dinophyceae</taxon>
        <taxon>Suessiales</taxon>
        <taxon>Symbiodiniaceae</taxon>
        <taxon>Symbiodinium</taxon>
    </lineage>
</organism>
<dbReference type="InterPro" id="IPR051370">
    <property type="entry name" value="PPIase_Pin1"/>
</dbReference>
<dbReference type="GO" id="GO:0005829">
    <property type="term" value="C:cytosol"/>
    <property type="evidence" value="ECO:0007669"/>
    <property type="project" value="TreeGrafter"/>
</dbReference>
<dbReference type="EC" id="5.2.1.8" evidence="5"/>
<dbReference type="SUPFAM" id="SSF54534">
    <property type="entry name" value="FKBP-like"/>
    <property type="match status" value="1"/>
</dbReference>
<dbReference type="Pfam" id="PF00639">
    <property type="entry name" value="Rotamase"/>
    <property type="match status" value="1"/>
</dbReference>
<dbReference type="GO" id="GO:0003755">
    <property type="term" value="F:peptidyl-prolyl cis-trans isomerase activity"/>
    <property type="evidence" value="ECO:0007669"/>
    <property type="project" value="UniProtKB-UniRule"/>
</dbReference>
<keyword evidence="2 4" id="KW-0697">Rotamase</keyword>
<keyword evidence="3 4" id="KW-0413">Isomerase</keyword>
<dbReference type="GO" id="GO:0005634">
    <property type="term" value="C:nucleus"/>
    <property type="evidence" value="ECO:0007669"/>
    <property type="project" value="TreeGrafter"/>
</dbReference>
<dbReference type="OrthoDB" id="2530521at2759"/>
<feature type="region of interest" description="Disordered" evidence="6">
    <location>
        <begin position="85"/>
        <end position="105"/>
    </location>
</feature>
<gene>
    <name evidence="8" type="primary">ESS1</name>
    <name evidence="8" type="ORF">SNEC2469_LOCUS24785</name>
</gene>
<dbReference type="Gene3D" id="3.10.50.40">
    <property type="match status" value="1"/>
</dbReference>
<dbReference type="PANTHER" id="PTHR10657:SF4">
    <property type="entry name" value="PEPTIDYL-PROLYL CIS-TRANS ISOMERASE-RELATED"/>
    <property type="match status" value="1"/>
</dbReference>
<dbReference type="EMBL" id="CAJNJA010048163">
    <property type="protein sequence ID" value="CAE7829333.1"/>
    <property type="molecule type" value="Genomic_DNA"/>
</dbReference>
<proteinExistence type="predicted"/>
<comment type="caution">
    <text evidence="8">The sequence shown here is derived from an EMBL/GenBank/DDBJ whole genome shotgun (WGS) entry which is preliminary data.</text>
</comment>
<evidence type="ECO:0000313" key="8">
    <source>
        <dbReference type="EMBL" id="CAE7829333.1"/>
    </source>
</evidence>
<dbReference type="PROSITE" id="PS50198">
    <property type="entry name" value="PPIC_PPIASE_2"/>
    <property type="match status" value="1"/>
</dbReference>
<keyword evidence="9" id="KW-1185">Reference proteome</keyword>
<accession>A0A812ZK23</accession>
<dbReference type="PANTHER" id="PTHR10657">
    <property type="entry name" value="PEPTIDYL-PROLYL CIS-TRANS ISOMERASE"/>
    <property type="match status" value="1"/>
</dbReference>
<dbReference type="AlphaFoldDB" id="A0A812ZK23"/>
<evidence type="ECO:0000256" key="5">
    <source>
        <dbReference type="RuleBase" id="RU363014"/>
    </source>
</evidence>
<evidence type="ECO:0000256" key="3">
    <source>
        <dbReference type="ARBA" id="ARBA00023235"/>
    </source>
</evidence>
<feature type="non-terminal residue" evidence="8">
    <location>
        <position position="1"/>
    </location>
</feature>
<dbReference type="InterPro" id="IPR000297">
    <property type="entry name" value="PPIase_PpiC"/>
</dbReference>
<reference evidence="8" key="1">
    <citation type="submission" date="2021-02" db="EMBL/GenBank/DDBJ databases">
        <authorList>
            <person name="Dougan E. K."/>
            <person name="Rhodes N."/>
            <person name="Thang M."/>
            <person name="Chan C."/>
        </authorList>
    </citation>
    <scope>NUCLEOTIDE SEQUENCE</scope>
</reference>
<dbReference type="InterPro" id="IPR046357">
    <property type="entry name" value="PPIase_dom_sf"/>
</dbReference>
<evidence type="ECO:0000313" key="9">
    <source>
        <dbReference type="Proteomes" id="UP000601435"/>
    </source>
</evidence>
<evidence type="ECO:0000256" key="1">
    <source>
        <dbReference type="ARBA" id="ARBA00000971"/>
    </source>
</evidence>
<evidence type="ECO:0000256" key="4">
    <source>
        <dbReference type="PROSITE-ProRule" id="PRU00278"/>
    </source>
</evidence>
<name>A0A812ZK23_9DINO</name>
<dbReference type="Proteomes" id="UP000601435">
    <property type="component" value="Unassembled WGS sequence"/>
</dbReference>
<comment type="catalytic activity">
    <reaction evidence="1 5">
        <text>[protein]-peptidylproline (omega=180) = [protein]-peptidylproline (omega=0)</text>
        <dbReference type="Rhea" id="RHEA:16237"/>
        <dbReference type="Rhea" id="RHEA-COMP:10747"/>
        <dbReference type="Rhea" id="RHEA-COMP:10748"/>
        <dbReference type="ChEBI" id="CHEBI:83833"/>
        <dbReference type="ChEBI" id="CHEBI:83834"/>
        <dbReference type="EC" id="5.2.1.8"/>
    </reaction>
</comment>
<evidence type="ECO:0000256" key="6">
    <source>
        <dbReference type="SAM" id="MobiDB-lite"/>
    </source>
</evidence>
<feature type="compositionally biased region" description="Basic and acidic residues" evidence="6">
    <location>
        <begin position="95"/>
        <end position="105"/>
    </location>
</feature>
<protein>
    <recommendedName>
        <fullName evidence="5">Peptidyl-prolyl cis-trans isomerase</fullName>
        <ecNumber evidence="5">5.2.1.8</ecNumber>
    </recommendedName>
</protein>
<evidence type="ECO:0000256" key="2">
    <source>
        <dbReference type="ARBA" id="ARBA00023110"/>
    </source>
</evidence>
<evidence type="ECO:0000259" key="7">
    <source>
        <dbReference type="PROSITE" id="PS50198"/>
    </source>
</evidence>
<sequence length="246" mass="26040">LVGLEFSAEIVRIEPGSSCCMLLLTDGANDLTAAQISEAVAEHQGRPKAVATQLAAACQKQGSSKEGSESPSLGILTAFFSLKAPEEAPQPAENEDTKKRKAPEKEVAVVVGPQPGGGMPNRIRVAHILMKWESLTAHDSNARRAARKGRTQADAEKELLKLLQVLNAMPHGTPAEGKKLSAKFAELCKAHSDCNSANSGHMADLGWIVPGQSDKDFEAAAFDLPVGAISDIVISQRGAHLIHRLA</sequence>